<evidence type="ECO:0000313" key="2">
    <source>
        <dbReference type="EMBL" id="CAK9076898.1"/>
    </source>
</evidence>
<feature type="non-terminal residue" evidence="2">
    <location>
        <position position="141"/>
    </location>
</feature>
<feature type="coiled-coil region" evidence="1">
    <location>
        <begin position="109"/>
        <end position="136"/>
    </location>
</feature>
<proteinExistence type="predicted"/>
<dbReference type="Proteomes" id="UP001642484">
    <property type="component" value="Unassembled WGS sequence"/>
</dbReference>
<comment type="caution">
    <text evidence="2">The sequence shown here is derived from an EMBL/GenBank/DDBJ whole genome shotgun (WGS) entry which is preliminary data.</text>
</comment>
<feature type="non-terminal residue" evidence="2">
    <location>
        <position position="1"/>
    </location>
</feature>
<name>A0ABP0PN45_9DINO</name>
<protein>
    <submittedName>
        <fullName evidence="2">Uncharacterized protein</fullName>
    </submittedName>
</protein>
<evidence type="ECO:0000256" key="1">
    <source>
        <dbReference type="SAM" id="Coils"/>
    </source>
</evidence>
<evidence type="ECO:0000313" key="3">
    <source>
        <dbReference type="Proteomes" id="UP001642484"/>
    </source>
</evidence>
<dbReference type="EMBL" id="CAXAMN010023346">
    <property type="protein sequence ID" value="CAK9076898.1"/>
    <property type="molecule type" value="Genomic_DNA"/>
</dbReference>
<reference evidence="2 3" key="1">
    <citation type="submission" date="2024-02" db="EMBL/GenBank/DDBJ databases">
        <authorList>
            <person name="Chen Y."/>
            <person name="Shah S."/>
            <person name="Dougan E. K."/>
            <person name="Thang M."/>
            <person name="Chan C."/>
        </authorList>
    </citation>
    <scope>NUCLEOTIDE SEQUENCE [LARGE SCALE GENOMIC DNA]</scope>
</reference>
<gene>
    <name evidence="2" type="ORF">CCMP2556_LOCUS37900</name>
</gene>
<sequence>CFLCQLACTAIQWHTIWDLHEWINAPCELVLLSNSGPLAFKQSGQACSLLEALCLNGVYLTAGHIRKLLWSLGAQVPANLSAKQLVTFLFTVVLGSDQDKTQQATHAYQEQQEGQANKLEQELDSEMEEILECHKDDNYNT</sequence>
<keyword evidence="3" id="KW-1185">Reference proteome</keyword>
<keyword evidence="1" id="KW-0175">Coiled coil</keyword>
<organism evidence="2 3">
    <name type="scientific">Durusdinium trenchii</name>
    <dbReference type="NCBI Taxonomy" id="1381693"/>
    <lineage>
        <taxon>Eukaryota</taxon>
        <taxon>Sar</taxon>
        <taxon>Alveolata</taxon>
        <taxon>Dinophyceae</taxon>
        <taxon>Suessiales</taxon>
        <taxon>Symbiodiniaceae</taxon>
        <taxon>Durusdinium</taxon>
    </lineage>
</organism>
<accession>A0ABP0PN45</accession>